<proteinExistence type="predicted"/>
<reference evidence="2" key="1">
    <citation type="submission" date="2014-09" db="EMBL/GenBank/DDBJ databases">
        <authorList>
            <person name="Magalhaes I.L.F."/>
            <person name="Oliveira U."/>
            <person name="Santos F.R."/>
            <person name="Vidigal T.H.D.A."/>
            <person name="Brescovit A.D."/>
            <person name="Santos A.J."/>
        </authorList>
    </citation>
    <scope>NUCLEOTIDE SEQUENCE</scope>
    <source>
        <tissue evidence="2">Shoot tissue taken approximately 20 cm above the soil surface</tissue>
    </source>
</reference>
<accession>A0A0A9EF40</accession>
<dbReference type="AlphaFoldDB" id="A0A0A9EF40"/>
<feature type="compositionally biased region" description="Polar residues" evidence="1">
    <location>
        <begin position="1"/>
        <end position="10"/>
    </location>
</feature>
<name>A0A0A9EF40_ARUDO</name>
<sequence length="50" mass="5100">MMSGGTSLTTLPFPAVSTMTPASKHASTKGPAGTSSSMPTMRPIPRTSFT</sequence>
<protein>
    <submittedName>
        <fullName evidence="2">Uncharacterized protein</fullName>
    </submittedName>
</protein>
<feature type="region of interest" description="Disordered" evidence="1">
    <location>
        <begin position="1"/>
        <end position="50"/>
    </location>
</feature>
<dbReference type="EMBL" id="GBRH01201395">
    <property type="protein sequence ID" value="JAD96500.1"/>
    <property type="molecule type" value="Transcribed_RNA"/>
</dbReference>
<evidence type="ECO:0000313" key="2">
    <source>
        <dbReference type="EMBL" id="JAD96500.1"/>
    </source>
</evidence>
<evidence type="ECO:0000256" key="1">
    <source>
        <dbReference type="SAM" id="MobiDB-lite"/>
    </source>
</evidence>
<reference evidence="2" key="2">
    <citation type="journal article" date="2015" name="Data Brief">
        <title>Shoot transcriptome of the giant reed, Arundo donax.</title>
        <authorList>
            <person name="Barrero R.A."/>
            <person name="Guerrero F.D."/>
            <person name="Moolhuijzen P."/>
            <person name="Goolsby J.A."/>
            <person name="Tidwell J."/>
            <person name="Bellgard S.E."/>
            <person name="Bellgard M.I."/>
        </authorList>
    </citation>
    <scope>NUCLEOTIDE SEQUENCE</scope>
    <source>
        <tissue evidence="2">Shoot tissue taken approximately 20 cm above the soil surface</tissue>
    </source>
</reference>
<organism evidence="2">
    <name type="scientific">Arundo donax</name>
    <name type="common">Giant reed</name>
    <name type="synonym">Donax arundinaceus</name>
    <dbReference type="NCBI Taxonomy" id="35708"/>
    <lineage>
        <taxon>Eukaryota</taxon>
        <taxon>Viridiplantae</taxon>
        <taxon>Streptophyta</taxon>
        <taxon>Embryophyta</taxon>
        <taxon>Tracheophyta</taxon>
        <taxon>Spermatophyta</taxon>
        <taxon>Magnoliopsida</taxon>
        <taxon>Liliopsida</taxon>
        <taxon>Poales</taxon>
        <taxon>Poaceae</taxon>
        <taxon>PACMAD clade</taxon>
        <taxon>Arundinoideae</taxon>
        <taxon>Arundineae</taxon>
        <taxon>Arundo</taxon>
    </lineage>
</organism>